<name>Q17H28_AEDAE</name>
<dbReference type="AlphaFoldDB" id="Q17H28"/>
<dbReference type="Proteomes" id="UP000682892">
    <property type="component" value="Chromosome 1"/>
</dbReference>
<dbReference type="EMBL" id="CH477253">
    <property type="protein sequence ID" value="EAT45985.1"/>
    <property type="molecule type" value="Genomic_DNA"/>
</dbReference>
<dbReference type="OrthoDB" id="6356735at2759"/>
<reference evidence="1" key="1">
    <citation type="submission" date="2005-10" db="EMBL/GenBank/DDBJ databases">
        <authorList>
            <person name="Loftus B.J."/>
            <person name="Nene V.M."/>
            <person name="Hannick L.I."/>
            <person name="Bidwell S."/>
            <person name="Haas B."/>
            <person name="Amedeo P."/>
            <person name="Orvis J."/>
            <person name="Wortman J.R."/>
            <person name="White O.R."/>
            <person name="Salzberg S."/>
            <person name="Shumway M."/>
            <person name="Koo H."/>
            <person name="Zhao Y."/>
            <person name="Holmes M."/>
            <person name="Miller J."/>
            <person name="Schatz M."/>
            <person name="Pop M."/>
            <person name="Pai G."/>
            <person name="Utterback T."/>
            <person name="Rogers Y.-H."/>
            <person name="Kravitz S."/>
            <person name="Fraser C.M."/>
        </authorList>
    </citation>
    <scope>NUCLEOTIDE SEQUENCE</scope>
    <source>
        <strain evidence="1">Liverpool</strain>
    </source>
</reference>
<evidence type="ECO:0000313" key="1">
    <source>
        <dbReference type="EMBL" id="EAT45985.1"/>
    </source>
</evidence>
<protein>
    <submittedName>
        <fullName evidence="1">AAEL002803-PA</fullName>
    </submittedName>
</protein>
<gene>
    <name evidence="1" type="ORF">AaeL_AAEL002803</name>
</gene>
<dbReference type="PhylomeDB" id="Q17H28"/>
<evidence type="ECO:0000313" key="2">
    <source>
        <dbReference type="Proteomes" id="UP000682892"/>
    </source>
</evidence>
<dbReference type="VEuPathDB" id="VectorBase:AAEL002803"/>
<reference evidence="1" key="3">
    <citation type="submission" date="2012-09" db="EMBL/GenBank/DDBJ databases">
        <authorList>
            <consortium name="VectorBase"/>
        </authorList>
    </citation>
    <scope>NUCLEOTIDE SEQUENCE</scope>
    <source>
        <strain evidence="1">Liverpool</strain>
    </source>
</reference>
<sequence length="240" mass="25876">MEPILSDCGSNSVGQIIMEPNDLYFIICFFQNPFSSNNWRRPNETNYSEASSATNDRTQRLGLTTGYGGGLNGYGYSSSGVGGYAPLKIDLGGVVLGTLVGIGALLILPKLVTAFGGGYGGHYRSENGDGDFTQLLNKVDDMLAQNNIDSGSCLQKAICTYVQKSDYHMQVGTADQIEHMILALAENSLVDYMLDGTAIKEAIKNGKAQSRSCDELYKSCPLDRQSAYQMASKIFRVGGN</sequence>
<dbReference type="OMA" id="MQRAVCG"/>
<dbReference type="CTD" id="41292"/>
<proteinExistence type="predicted"/>
<accession>Q17H28</accession>
<dbReference type="PaxDb" id="7159-AAEL002803-PA"/>
<reference evidence="1" key="2">
    <citation type="journal article" date="2007" name="Science">
        <title>Genome sequence of Aedes aegypti, a major arbovirus vector.</title>
        <authorList>
            <person name="Nene V."/>
            <person name="Wortman J.R."/>
            <person name="Lawson D."/>
            <person name="Haas B."/>
            <person name="Kodira C."/>
            <person name="Tu Z.J."/>
            <person name="Loftus B."/>
            <person name="Xi Z."/>
            <person name="Megy K."/>
            <person name="Grabherr M."/>
            <person name="Ren Q."/>
            <person name="Zdobnov E.M."/>
            <person name="Lobo N.F."/>
            <person name="Campbell K.S."/>
            <person name="Brown S.E."/>
            <person name="Bonaldo M.F."/>
            <person name="Zhu J."/>
            <person name="Sinkins S.P."/>
            <person name="Hogenkamp D.G."/>
            <person name="Amedeo P."/>
            <person name="Arensburger P."/>
            <person name="Atkinson P.W."/>
            <person name="Bidwell S."/>
            <person name="Biedler J."/>
            <person name="Birney E."/>
            <person name="Bruggner R.V."/>
            <person name="Costas J."/>
            <person name="Coy M.R."/>
            <person name="Crabtree J."/>
            <person name="Crawford M."/>
            <person name="Debruyn B."/>
            <person name="Decaprio D."/>
            <person name="Eiglmeier K."/>
            <person name="Eisenstadt E."/>
            <person name="El-Dorry H."/>
            <person name="Gelbart W.M."/>
            <person name="Gomes S.L."/>
            <person name="Hammond M."/>
            <person name="Hannick L.I."/>
            <person name="Hogan J.R."/>
            <person name="Holmes M.H."/>
            <person name="Jaffe D."/>
            <person name="Johnston J.S."/>
            <person name="Kennedy R.C."/>
            <person name="Koo H."/>
            <person name="Kravitz S."/>
            <person name="Kriventseva E.V."/>
            <person name="Kulp D."/>
            <person name="Labutti K."/>
            <person name="Lee E."/>
            <person name="Li S."/>
            <person name="Lovin D.D."/>
            <person name="Mao C."/>
            <person name="Mauceli E."/>
            <person name="Menck C.F."/>
            <person name="Miller J.R."/>
            <person name="Montgomery P."/>
            <person name="Mori A."/>
            <person name="Nascimento A.L."/>
            <person name="Naveira H.F."/>
            <person name="Nusbaum C."/>
            <person name="O'leary S."/>
            <person name="Orvis J."/>
            <person name="Pertea M."/>
            <person name="Quesneville H."/>
            <person name="Reidenbach K.R."/>
            <person name="Rogers Y.H."/>
            <person name="Roth C.W."/>
            <person name="Schneider J.R."/>
            <person name="Schatz M."/>
            <person name="Shumway M."/>
            <person name="Stanke M."/>
            <person name="Stinson E.O."/>
            <person name="Tubio J.M."/>
            <person name="Vanzee J.P."/>
            <person name="Verjovski-Almeida S."/>
            <person name="Werner D."/>
            <person name="White O."/>
            <person name="Wyder S."/>
            <person name="Zeng Q."/>
            <person name="Zhao Q."/>
            <person name="Zhao Y."/>
            <person name="Hill C.A."/>
            <person name="Raikhel A.S."/>
            <person name="Soares M.B."/>
            <person name="Knudson D.L."/>
            <person name="Lee N.H."/>
            <person name="Galagan J."/>
            <person name="Salzberg S.L."/>
            <person name="Paulsen I.T."/>
            <person name="Dimopoulos G."/>
            <person name="Collins F.H."/>
            <person name="Birren B."/>
            <person name="Fraser-Liggett C.M."/>
            <person name="Severson D.W."/>
        </authorList>
    </citation>
    <scope>NUCLEOTIDE SEQUENCE [LARGE SCALE GENOMIC DNA]</scope>
    <source>
        <strain evidence="1">Liverpool</strain>
    </source>
</reference>
<organism evidence="1 2">
    <name type="scientific">Aedes aegypti</name>
    <name type="common">Yellowfever mosquito</name>
    <name type="synonym">Culex aegypti</name>
    <dbReference type="NCBI Taxonomy" id="7159"/>
    <lineage>
        <taxon>Eukaryota</taxon>
        <taxon>Metazoa</taxon>
        <taxon>Ecdysozoa</taxon>
        <taxon>Arthropoda</taxon>
        <taxon>Hexapoda</taxon>
        <taxon>Insecta</taxon>
        <taxon>Pterygota</taxon>
        <taxon>Neoptera</taxon>
        <taxon>Endopterygota</taxon>
        <taxon>Diptera</taxon>
        <taxon>Nematocera</taxon>
        <taxon>Culicoidea</taxon>
        <taxon>Culicidae</taxon>
        <taxon>Culicinae</taxon>
        <taxon>Aedini</taxon>
        <taxon>Aedes</taxon>
        <taxon>Stegomyia</taxon>
    </lineage>
</organism>
<dbReference type="KEGG" id="aag:5576129"/>
<dbReference type="eggNOG" id="ENOG502S2GN">
    <property type="taxonomic scope" value="Eukaryota"/>
</dbReference>
<dbReference type="InterPro" id="IPR006631">
    <property type="entry name" value="DM4_12"/>
</dbReference>
<dbReference type="Pfam" id="PF07841">
    <property type="entry name" value="DM4_12"/>
    <property type="match status" value="1"/>
</dbReference>